<name>A0ABW4U897_9HYPH</name>
<reference evidence="2" key="1">
    <citation type="journal article" date="2019" name="Int. J. Syst. Evol. Microbiol.">
        <title>The Global Catalogue of Microorganisms (GCM) 10K type strain sequencing project: providing services to taxonomists for standard genome sequencing and annotation.</title>
        <authorList>
            <consortium name="The Broad Institute Genomics Platform"/>
            <consortium name="The Broad Institute Genome Sequencing Center for Infectious Disease"/>
            <person name="Wu L."/>
            <person name="Ma J."/>
        </authorList>
    </citation>
    <scope>NUCLEOTIDE SEQUENCE [LARGE SCALE GENOMIC DNA]</scope>
    <source>
        <strain evidence="2">CGMCC 1.16225</strain>
    </source>
</reference>
<protein>
    <submittedName>
        <fullName evidence="1">Uncharacterized protein</fullName>
    </submittedName>
</protein>
<sequence length="118" mass="13491">MHRDGYALDQLGAAHWSWLHPDQVPDADETMLLMQTVVPLDELPDWHAWCRTLRTERAGEPGMNYVEIWSVPVLNGRSRRYSSDLQVLHVQLPASLTLEAVNAHRRKRGLAEIDPDSI</sequence>
<dbReference type="Proteomes" id="UP001597405">
    <property type="component" value="Unassembled WGS sequence"/>
</dbReference>
<dbReference type="EMBL" id="JBHUGZ010000005">
    <property type="protein sequence ID" value="MFD1982585.1"/>
    <property type="molecule type" value="Genomic_DNA"/>
</dbReference>
<comment type="caution">
    <text evidence="1">The sequence shown here is derived from an EMBL/GenBank/DDBJ whole genome shotgun (WGS) entry which is preliminary data.</text>
</comment>
<evidence type="ECO:0000313" key="1">
    <source>
        <dbReference type="EMBL" id="MFD1982585.1"/>
    </source>
</evidence>
<proteinExistence type="predicted"/>
<organism evidence="1 2">
    <name type="scientific">Mesorhizobium newzealandense</name>
    <dbReference type="NCBI Taxonomy" id="1300302"/>
    <lineage>
        <taxon>Bacteria</taxon>
        <taxon>Pseudomonadati</taxon>
        <taxon>Pseudomonadota</taxon>
        <taxon>Alphaproteobacteria</taxon>
        <taxon>Hyphomicrobiales</taxon>
        <taxon>Phyllobacteriaceae</taxon>
        <taxon>Mesorhizobium</taxon>
    </lineage>
</organism>
<keyword evidence="2" id="KW-1185">Reference proteome</keyword>
<accession>A0ABW4U897</accession>
<gene>
    <name evidence="1" type="ORF">ACFSOZ_07820</name>
</gene>
<evidence type="ECO:0000313" key="2">
    <source>
        <dbReference type="Proteomes" id="UP001597405"/>
    </source>
</evidence>
<dbReference type="RefSeq" id="WP_379095581.1">
    <property type="nucleotide sequence ID" value="NZ_JBHUGZ010000005.1"/>
</dbReference>